<feature type="region of interest" description="Disordered" evidence="1">
    <location>
        <begin position="60"/>
        <end position="112"/>
    </location>
</feature>
<gene>
    <name evidence="2" type="ORF">PLOB_00004542</name>
</gene>
<proteinExistence type="predicted"/>
<dbReference type="EMBL" id="CALNXK010000012">
    <property type="protein sequence ID" value="CAH3044919.1"/>
    <property type="molecule type" value="Genomic_DNA"/>
</dbReference>
<evidence type="ECO:0000313" key="2">
    <source>
        <dbReference type="EMBL" id="CAH3044919.1"/>
    </source>
</evidence>
<accession>A0ABN8NBF6</accession>
<evidence type="ECO:0000313" key="3">
    <source>
        <dbReference type="Proteomes" id="UP001159405"/>
    </source>
</evidence>
<organism evidence="2 3">
    <name type="scientific">Porites lobata</name>
    <dbReference type="NCBI Taxonomy" id="104759"/>
    <lineage>
        <taxon>Eukaryota</taxon>
        <taxon>Metazoa</taxon>
        <taxon>Cnidaria</taxon>
        <taxon>Anthozoa</taxon>
        <taxon>Hexacorallia</taxon>
        <taxon>Scleractinia</taxon>
        <taxon>Fungiina</taxon>
        <taxon>Poritidae</taxon>
        <taxon>Porites</taxon>
    </lineage>
</organism>
<feature type="compositionally biased region" description="Polar residues" evidence="1">
    <location>
        <begin position="60"/>
        <end position="70"/>
    </location>
</feature>
<name>A0ABN8NBF6_9CNID</name>
<comment type="caution">
    <text evidence="2">The sequence shown here is derived from an EMBL/GenBank/DDBJ whole genome shotgun (WGS) entry which is preliminary data.</text>
</comment>
<reference evidence="2 3" key="1">
    <citation type="submission" date="2022-05" db="EMBL/GenBank/DDBJ databases">
        <authorList>
            <consortium name="Genoscope - CEA"/>
            <person name="William W."/>
        </authorList>
    </citation>
    <scope>NUCLEOTIDE SEQUENCE [LARGE SCALE GENOMIC DNA]</scope>
</reference>
<dbReference type="Proteomes" id="UP001159405">
    <property type="component" value="Unassembled WGS sequence"/>
</dbReference>
<sequence length="202" mass="22681">MKRLKTDSAIAKLGESAYNALVMTNQVSGLETRILHYSYNLSAEDGAQCSFNEDSYGSLTRTSQSLGSQRMTRRAFSKDEKETNRDFDKEKLRRNSIGHLPGNKNAVNGSANQKEGKPLIYFGGAMQAGLVHEESTADLTKDTDDRVTQNNGSRGNHPRKYGLGERTNVSIMSHKLRKKAVCDSTDNSHYQRQFLRVLNKRF</sequence>
<feature type="compositionally biased region" description="Basic and acidic residues" evidence="1">
    <location>
        <begin position="76"/>
        <end position="93"/>
    </location>
</feature>
<feature type="region of interest" description="Disordered" evidence="1">
    <location>
        <begin position="140"/>
        <end position="163"/>
    </location>
</feature>
<keyword evidence="3" id="KW-1185">Reference proteome</keyword>
<evidence type="ECO:0000256" key="1">
    <source>
        <dbReference type="SAM" id="MobiDB-lite"/>
    </source>
</evidence>
<protein>
    <submittedName>
        <fullName evidence="2">Uncharacterized protein</fullName>
    </submittedName>
</protein>